<gene>
    <name evidence="1" type="ORF">NM688_g7240</name>
</gene>
<dbReference type="EMBL" id="JANHOG010001649">
    <property type="protein sequence ID" value="KAJ3533741.1"/>
    <property type="molecule type" value="Genomic_DNA"/>
</dbReference>
<organism evidence="1 2">
    <name type="scientific">Phlebia brevispora</name>
    <dbReference type="NCBI Taxonomy" id="194682"/>
    <lineage>
        <taxon>Eukaryota</taxon>
        <taxon>Fungi</taxon>
        <taxon>Dikarya</taxon>
        <taxon>Basidiomycota</taxon>
        <taxon>Agaricomycotina</taxon>
        <taxon>Agaricomycetes</taxon>
        <taxon>Polyporales</taxon>
        <taxon>Meruliaceae</taxon>
        <taxon>Phlebia</taxon>
    </lineage>
</organism>
<comment type="caution">
    <text evidence="1">The sequence shown here is derived from an EMBL/GenBank/DDBJ whole genome shotgun (WGS) entry which is preliminary data.</text>
</comment>
<accession>A0ACC1S7K6</accession>
<evidence type="ECO:0000313" key="2">
    <source>
        <dbReference type="Proteomes" id="UP001148662"/>
    </source>
</evidence>
<protein>
    <submittedName>
        <fullName evidence="1">Uncharacterized protein</fullName>
    </submittedName>
</protein>
<name>A0ACC1S7K6_9APHY</name>
<evidence type="ECO:0000313" key="1">
    <source>
        <dbReference type="EMBL" id="KAJ3533741.1"/>
    </source>
</evidence>
<reference evidence="1" key="1">
    <citation type="submission" date="2022-07" db="EMBL/GenBank/DDBJ databases">
        <title>Genome Sequence of Phlebia brevispora.</title>
        <authorList>
            <person name="Buettner E."/>
        </authorList>
    </citation>
    <scope>NUCLEOTIDE SEQUENCE</scope>
    <source>
        <strain evidence="1">MPL23</strain>
    </source>
</reference>
<keyword evidence="2" id="KW-1185">Reference proteome</keyword>
<proteinExistence type="predicted"/>
<dbReference type="Proteomes" id="UP001148662">
    <property type="component" value="Unassembled WGS sequence"/>
</dbReference>
<sequence length="134" mass="15033">MRPSTICRDLAEQLIKFLDFASMTLCLADMASLLDWDLDTQVFPIIRWLVHHRRARIVDMVHPGLKTIFALPQKLPTPLTKLAAELSSTFSHPAIPPLPKLLSLISTNKDPHFYGAIVGSKVMIPTYRNVVISS</sequence>